<dbReference type="PROSITE" id="PS51450">
    <property type="entry name" value="LRR"/>
    <property type="match status" value="5"/>
</dbReference>
<dbReference type="Proteomes" id="UP000183567">
    <property type="component" value="Unassembled WGS sequence"/>
</dbReference>
<dbReference type="OrthoDB" id="7451790at2759"/>
<feature type="region of interest" description="Disordered" evidence="3">
    <location>
        <begin position="1339"/>
        <end position="1360"/>
    </location>
</feature>
<dbReference type="GO" id="GO:1902412">
    <property type="term" value="P:regulation of mitotic cytokinesis"/>
    <property type="evidence" value="ECO:0007669"/>
    <property type="project" value="TreeGrafter"/>
</dbReference>
<gene>
    <name evidence="4" type="ORF">AZE42_03284</name>
</gene>
<feature type="compositionally biased region" description="Acidic residues" evidence="3">
    <location>
        <begin position="703"/>
        <end position="721"/>
    </location>
</feature>
<dbReference type="InterPro" id="IPR052574">
    <property type="entry name" value="CDIRP"/>
</dbReference>
<reference evidence="4 5" key="1">
    <citation type="submission" date="2016-03" db="EMBL/GenBank/DDBJ databases">
        <title>Comparative genomics of the ectomycorrhizal sister species Rhizopogon vinicolor and Rhizopogon vesiculosus (Basidiomycota: Boletales) reveals a divergence of the mating type B locus.</title>
        <authorList>
            <person name="Mujic A.B."/>
            <person name="Kuo A."/>
            <person name="Tritt A."/>
            <person name="Lipzen A."/>
            <person name="Chen C."/>
            <person name="Johnson J."/>
            <person name="Sharma A."/>
            <person name="Barry K."/>
            <person name="Grigoriev I.V."/>
            <person name="Spatafora J.W."/>
        </authorList>
    </citation>
    <scope>NUCLEOTIDE SEQUENCE [LARGE SCALE GENOMIC DNA]</scope>
    <source>
        <strain evidence="4 5">AM-OR11-056</strain>
    </source>
</reference>
<dbReference type="PANTHER" id="PTHR47566">
    <property type="match status" value="1"/>
</dbReference>
<feature type="compositionally biased region" description="Polar residues" evidence="3">
    <location>
        <begin position="113"/>
        <end position="135"/>
    </location>
</feature>
<dbReference type="GO" id="GO:0061499">
    <property type="term" value="C:outer plaque of mitotic spindle pole body"/>
    <property type="evidence" value="ECO:0007669"/>
    <property type="project" value="TreeGrafter"/>
</dbReference>
<proteinExistence type="predicted"/>
<feature type="region of interest" description="Disordered" evidence="3">
    <location>
        <begin position="876"/>
        <end position="896"/>
    </location>
</feature>
<feature type="region of interest" description="Disordered" evidence="3">
    <location>
        <begin position="71"/>
        <end position="90"/>
    </location>
</feature>
<dbReference type="PANTHER" id="PTHR47566:SF1">
    <property type="entry name" value="PROTEIN NUD1"/>
    <property type="match status" value="1"/>
</dbReference>
<feature type="region of interest" description="Disordered" evidence="3">
    <location>
        <begin position="24"/>
        <end position="59"/>
    </location>
</feature>
<evidence type="ECO:0008006" key="6">
    <source>
        <dbReference type="Google" id="ProtNLM"/>
    </source>
</evidence>
<feature type="region of interest" description="Disordered" evidence="3">
    <location>
        <begin position="443"/>
        <end position="477"/>
    </location>
</feature>
<feature type="compositionally biased region" description="Basic and acidic residues" evidence="3">
    <location>
        <begin position="136"/>
        <end position="151"/>
    </location>
</feature>
<dbReference type="InterPro" id="IPR032675">
    <property type="entry name" value="LRR_dom_sf"/>
</dbReference>
<evidence type="ECO:0000256" key="3">
    <source>
        <dbReference type="SAM" id="MobiDB-lite"/>
    </source>
</evidence>
<dbReference type="Gene3D" id="3.80.10.10">
    <property type="entry name" value="Ribonuclease Inhibitor"/>
    <property type="match status" value="3"/>
</dbReference>
<dbReference type="Pfam" id="PF13855">
    <property type="entry name" value="LRR_8"/>
    <property type="match status" value="1"/>
</dbReference>
<organism evidence="4 5">
    <name type="scientific">Rhizopogon vesiculosus</name>
    <dbReference type="NCBI Taxonomy" id="180088"/>
    <lineage>
        <taxon>Eukaryota</taxon>
        <taxon>Fungi</taxon>
        <taxon>Dikarya</taxon>
        <taxon>Basidiomycota</taxon>
        <taxon>Agaricomycotina</taxon>
        <taxon>Agaricomycetes</taxon>
        <taxon>Agaricomycetidae</taxon>
        <taxon>Boletales</taxon>
        <taxon>Suillineae</taxon>
        <taxon>Rhizopogonaceae</taxon>
        <taxon>Rhizopogon</taxon>
    </lineage>
</organism>
<dbReference type="SMART" id="SM00365">
    <property type="entry name" value="LRR_SD22"/>
    <property type="match status" value="6"/>
</dbReference>
<feature type="region of interest" description="Disordered" evidence="3">
    <location>
        <begin position="99"/>
        <end position="163"/>
    </location>
</feature>
<feature type="compositionally biased region" description="Polar residues" evidence="3">
    <location>
        <begin position="25"/>
        <end position="35"/>
    </location>
</feature>
<dbReference type="SMART" id="SM00369">
    <property type="entry name" value="LRR_TYP"/>
    <property type="match status" value="6"/>
</dbReference>
<evidence type="ECO:0000256" key="1">
    <source>
        <dbReference type="ARBA" id="ARBA00022614"/>
    </source>
</evidence>
<dbReference type="GO" id="GO:0035591">
    <property type="term" value="F:signaling adaptor activity"/>
    <property type="evidence" value="ECO:0007669"/>
    <property type="project" value="TreeGrafter"/>
</dbReference>
<dbReference type="SUPFAM" id="SSF52047">
    <property type="entry name" value="RNI-like"/>
    <property type="match status" value="1"/>
</dbReference>
<dbReference type="SUPFAM" id="SSF52058">
    <property type="entry name" value="L domain-like"/>
    <property type="match status" value="1"/>
</dbReference>
<dbReference type="InterPro" id="IPR003591">
    <property type="entry name" value="Leu-rich_rpt_typical-subtyp"/>
</dbReference>
<accession>A0A1J8R782</accession>
<dbReference type="GO" id="GO:0031028">
    <property type="term" value="P:septation initiation signaling"/>
    <property type="evidence" value="ECO:0007669"/>
    <property type="project" value="TreeGrafter"/>
</dbReference>
<keyword evidence="1" id="KW-0433">Leucine-rich repeat</keyword>
<dbReference type="InterPro" id="IPR001611">
    <property type="entry name" value="Leu-rich_rpt"/>
</dbReference>
<comment type="caution">
    <text evidence="4">The sequence shown here is derived from an EMBL/GenBank/DDBJ whole genome shotgun (WGS) entry which is preliminary data.</text>
</comment>
<feature type="compositionally biased region" description="Basic and acidic residues" evidence="3">
    <location>
        <begin position="628"/>
        <end position="652"/>
    </location>
</feature>
<feature type="compositionally biased region" description="Low complexity" evidence="3">
    <location>
        <begin position="452"/>
        <end position="462"/>
    </location>
</feature>
<evidence type="ECO:0000313" key="4">
    <source>
        <dbReference type="EMBL" id="OJA21497.1"/>
    </source>
</evidence>
<protein>
    <recommendedName>
        <fullName evidence="6">Septation initiation network scaffold protein cdc11</fullName>
    </recommendedName>
</protein>
<keyword evidence="2" id="KW-0677">Repeat</keyword>
<feature type="region of interest" description="Disordered" evidence="3">
    <location>
        <begin position="611"/>
        <end position="759"/>
    </location>
</feature>
<dbReference type="EMBL" id="LVVM01000098">
    <property type="protein sequence ID" value="OJA21497.1"/>
    <property type="molecule type" value="Genomic_DNA"/>
</dbReference>
<evidence type="ECO:0000256" key="2">
    <source>
        <dbReference type="ARBA" id="ARBA00022737"/>
    </source>
</evidence>
<feature type="region of interest" description="Disordered" evidence="3">
    <location>
        <begin position="773"/>
        <end position="844"/>
    </location>
</feature>
<sequence length="1447" mass="158491">MAEHRPAWMTDDLDEEWIDDDEASSMGTQSISLTTPLPGYLRTPSQAQEDTEPLPAASDPVGTFLIREDIPTSALLPKTPGRQPKKGVIKDFFSPLALEKMFEPPSPPPPKSNALSLQSAPTVPSRLSQAYTPNDSHTDLELPSRPDDNRTTLKPMSSLSSHALSGSSMECKFTFAVPRINGTIPQAESTPGVYSLARPPMTDPRLRLFQLQYDTFTRDHLSAMVDSIAINTPSGGSAEGNGSSRSIPRLALVNVQEDSVSDDTPIRSIKRVKLSPPSHYYGEGDGAGATVARPKVERVDYVGESRSLMQQIKAARDFSTISTAAGSQSPASHANGRVEALNSQPNLSPGTSISALRIASDRSAATTGSSTTVTVPSNHSSLAYRHQAETLMQQIKNDIRGSKRLFSGATEVSHPTHSDEASRIERSCSSAWPVSEVKETVIKKKASKFGSPRRPSSSSRSYRSPRRTSRNLGIEDADRTLEHEMSNMSIEAPWQEPCTSISVMLSAALNNVPRIRVTPSTSQQSVARPPTQNPLSYSSSSINRMVSSSTASGTIMTAASSAPSFVKHPGPVQITRIAPSDVPALPQRVGRMVYDKDLMKWVRAAARVVSDGEDLRDQTTGTDGDSEDPFKDIESLKEDDSRDTHEDMRIGEGEVPDAVDQTELSRIEDDGGDVELNDPEEVDLTSFSFDGPSVAAIRIVPSDESEERDEEVQTSDSESDDHDGVANGGEREDAGAVFESEDECSPEPQEPSPIRPVSTSCPIGVAPVTPHCKSSSLITPMPRSVLKSTSVTPVSAMKDPNRERYYTPAPRLSHRRSVSFSDGKRDGPIRGLNSKGHESDDDVVSLATSISEQDPVQGPFIPSARSKRIAEMMQNLESPSFDDVSPTKSTSSGRPPTEELQFFAARRPSSQVAFVDGSGSTRRVFSMSQKSRLSEKAQKANATFLTECSFGLAHDRLVQVITDIQPFEPHWEELHTIDLSRKSLDGIARLKEFLPKLDSLILNHNQLSWLSGIPNSVRTLSVAHNLLTGVTSFSHLQNIESLDISHNDIDSLTQLQCLRHLRELRADGNHITSIDGLQKLDGLTKLSLQGNQIQEADFSRVRWSRLEMLNLSGNRIISVLNLASSLPALIALNIDNNQVNHLEPSGPMPRLRILRASGNRLQRLNVAPFPNLRTLYVDNNSLESLVKAERLAKLENLSMRNQSCRGFHLSTPQFRDVKRLYLSGNKLNGDFIEEPCYNLVYLEVAACRLTCLPHDLARLTPNLRVLNLNYNFLDDALPLEGLTRLKRLSMIGSRLKGTKPLIRVLQRMPDVEMLDFRMNPCTLGWYLPLLVKDLPGALQPSERNGSSEGEEACSRGEKGSTEYGWQELDSKFRRDLPDDAYVGRLAYRGLVMRACPRIGMLDGVEVTEKERAKADQLLQGMMAKHKIKGAKGKSGTATGIIGAGGTK</sequence>
<name>A0A1J8R782_9AGAM</name>
<evidence type="ECO:0000313" key="5">
    <source>
        <dbReference type="Proteomes" id="UP000183567"/>
    </source>
</evidence>
<feature type="compositionally biased region" description="Acidic residues" evidence="3">
    <location>
        <begin position="670"/>
        <end position="683"/>
    </location>
</feature>
<feature type="region of interest" description="Disordered" evidence="3">
    <location>
        <begin position="519"/>
        <end position="540"/>
    </location>
</feature>
<dbReference type="STRING" id="180088.A0A1J8R782"/>
<keyword evidence="5" id="KW-1185">Reference proteome</keyword>